<keyword evidence="3" id="KW-1185">Reference proteome</keyword>
<protein>
    <submittedName>
        <fullName evidence="2">Uncharacterized protein</fullName>
    </submittedName>
</protein>
<feature type="compositionally biased region" description="Basic and acidic residues" evidence="1">
    <location>
        <begin position="1"/>
        <end position="16"/>
    </location>
</feature>
<dbReference type="OrthoDB" id="4958535at2759"/>
<accession>A0A8K0NEC5</accession>
<dbReference type="EMBL" id="SRPY01001002">
    <property type="protein sequence ID" value="KAG5915289.1"/>
    <property type="molecule type" value="Genomic_DNA"/>
</dbReference>
<reference evidence="2" key="1">
    <citation type="journal article" date="2020" name="bioRxiv">
        <title>Whole genome comparisons of ergot fungi reveals the divergence and evolution of species within the genus Claviceps are the result of varying mechanisms driving genome evolution and host range expansion.</title>
        <authorList>
            <person name="Wyka S.A."/>
            <person name="Mondo S.J."/>
            <person name="Liu M."/>
            <person name="Dettman J."/>
            <person name="Nalam V."/>
            <person name="Broders K.D."/>
        </authorList>
    </citation>
    <scope>NUCLEOTIDE SEQUENCE</scope>
    <source>
        <strain evidence="2">CCC 489</strain>
    </source>
</reference>
<dbReference type="Proteomes" id="UP000811619">
    <property type="component" value="Unassembled WGS sequence"/>
</dbReference>
<gene>
    <name evidence="2" type="ORF">E4U42_000063</name>
</gene>
<name>A0A8K0NEC5_9HYPO</name>
<feature type="compositionally biased region" description="Basic and acidic residues" evidence="1">
    <location>
        <begin position="105"/>
        <end position="132"/>
    </location>
</feature>
<evidence type="ECO:0000313" key="2">
    <source>
        <dbReference type="EMBL" id="KAG5915289.1"/>
    </source>
</evidence>
<dbReference type="AlphaFoldDB" id="A0A8K0NEC5"/>
<sequence length="281" mass="31930">MRDPGGRDQGDRDRAGRGVFYMDRPRSPPSRPAQRSPSTSIASRHRYSRSDHDSSKHERLRSHDRSRERSERSERLNKYTDEPAGPHGPVEDLIPRFRAKKAREHHLDKESHRSRSRDEIIRPTRPIEKGPKDPTIPPGALANILRTPTRGDTAAESHHRIVITDTIIKDTDRHPHTAAPTHTDLLLRLEIRVHGASGSRSRGHHQDTNLIHEPSCPEAGHGNDPEMTGRHRRVLLQLPTVEEALRVAPRNPQGLRLPASQTWKRARTGQINHDLRGIIET</sequence>
<feature type="compositionally biased region" description="Basic and acidic residues" evidence="1">
    <location>
        <begin position="48"/>
        <end position="81"/>
    </location>
</feature>
<feature type="region of interest" description="Disordered" evidence="1">
    <location>
        <begin position="1"/>
        <end position="139"/>
    </location>
</feature>
<evidence type="ECO:0000313" key="3">
    <source>
        <dbReference type="Proteomes" id="UP000811619"/>
    </source>
</evidence>
<organism evidence="2 3">
    <name type="scientific">Claviceps africana</name>
    <dbReference type="NCBI Taxonomy" id="83212"/>
    <lineage>
        <taxon>Eukaryota</taxon>
        <taxon>Fungi</taxon>
        <taxon>Dikarya</taxon>
        <taxon>Ascomycota</taxon>
        <taxon>Pezizomycotina</taxon>
        <taxon>Sordariomycetes</taxon>
        <taxon>Hypocreomycetidae</taxon>
        <taxon>Hypocreales</taxon>
        <taxon>Clavicipitaceae</taxon>
        <taxon>Claviceps</taxon>
    </lineage>
</organism>
<feature type="region of interest" description="Disordered" evidence="1">
    <location>
        <begin position="197"/>
        <end position="224"/>
    </location>
</feature>
<evidence type="ECO:0000256" key="1">
    <source>
        <dbReference type="SAM" id="MobiDB-lite"/>
    </source>
</evidence>
<proteinExistence type="predicted"/>
<comment type="caution">
    <text evidence="2">The sequence shown here is derived from an EMBL/GenBank/DDBJ whole genome shotgun (WGS) entry which is preliminary data.</text>
</comment>